<accession>D1AWE6</accession>
<dbReference type="AlphaFoldDB" id="D1AWE6"/>
<gene>
    <name evidence="2" type="ordered locus">Smon_0129</name>
</gene>
<evidence type="ECO:0008006" key="4">
    <source>
        <dbReference type="Google" id="ProtNLM"/>
    </source>
</evidence>
<dbReference type="GeneID" id="29674105"/>
<dbReference type="STRING" id="519441.Smon_0129"/>
<dbReference type="KEGG" id="smf:Smon_0129"/>
<dbReference type="RefSeq" id="WP_012858180.1">
    <property type="nucleotide sequence ID" value="NC_013515.1"/>
</dbReference>
<evidence type="ECO:0000256" key="1">
    <source>
        <dbReference type="SAM" id="SignalP"/>
    </source>
</evidence>
<dbReference type="Proteomes" id="UP000002072">
    <property type="component" value="Chromosome"/>
</dbReference>
<dbReference type="PROSITE" id="PS51257">
    <property type="entry name" value="PROKAR_LIPOPROTEIN"/>
    <property type="match status" value="1"/>
</dbReference>
<dbReference type="EMBL" id="CP001779">
    <property type="protein sequence ID" value="ACZ00622.1"/>
    <property type="molecule type" value="Genomic_DNA"/>
</dbReference>
<protein>
    <recommendedName>
        <fullName evidence="4">Lipoprotein</fullName>
    </recommendedName>
</protein>
<proteinExistence type="predicted"/>
<name>D1AWE6_STRM9</name>
<keyword evidence="1" id="KW-0732">Signal</keyword>
<reference evidence="2 3" key="1">
    <citation type="journal article" date="2009" name="Stand. Genomic Sci.">
        <title>Complete genome sequence of Streptobacillus moniliformis type strain (9901T).</title>
        <authorList>
            <person name="Nolan M."/>
            <person name="Gronow S."/>
            <person name="Lapidus A."/>
            <person name="Ivanova N."/>
            <person name="Copeland A."/>
            <person name="Lucas S."/>
            <person name="Del Rio T.G."/>
            <person name="Chen F."/>
            <person name="Tice H."/>
            <person name="Pitluck S."/>
            <person name="Cheng J.F."/>
            <person name="Sims D."/>
            <person name="Meincke L."/>
            <person name="Bruce D."/>
            <person name="Goodwin L."/>
            <person name="Brettin T."/>
            <person name="Han C."/>
            <person name="Detter J.C."/>
            <person name="Ovchinikova G."/>
            <person name="Pati A."/>
            <person name="Mavromatis K."/>
            <person name="Mikhailova N."/>
            <person name="Chen A."/>
            <person name="Palaniappan K."/>
            <person name="Land M."/>
            <person name="Hauser L."/>
            <person name="Chang Y.J."/>
            <person name="Jeffries C.D."/>
            <person name="Rohde M."/>
            <person name="Sproer C."/>
            <person name="Goker M."/>
            <person name="Bristow J."/>
            <person name="Eisen J.A."/>
            <person name="Markowitz V."/>
            <person name="Hugenholtz P."/>
            <person name="Kyrpides N.C."/>
            <person name="Klenk H.P."/>
            <person name="Chain P."/>
        </authorList>
    </citation>
    <scope>NUCLEOTIDE SEQUENCE [LARGE SCALE GENOMIC DNA]</scope>
    <source>
        <strain evidence="3">ATCC 14647 / DSM 12112 / NCTC 10651 / 9901</strain>
    </source>
</reference>
<feature type="chain" id="PRO_5003020052" description="Lipoprotein" evidence="1">
    <location>
        <begin position="19"/>
        <end position="165"/>
    </location>
</feature>
<dbReference type="HOGENOM" id="CLU_1609862_0_0_0"/>
<sequence length="165" mass="18865">MKKIFGFLLLLLVTISCSTVPRLSPEEVRVMTTRVYNKPMKDVFLATRNMIVDKEYNIITADLEAGFIKGYSEVQTSDEAFNVLIGAKTSKNNTIQAVFTQKEAGIEVRLLVSEQYKEEDGIGILDILSLDFRTTKKHSKLTPIYNLELYNHLFDLIQIELNKQK</sequence>
<organism evidence="2 3">
    <name type="scientific">Streptobacillus moniliformis (strain ATCC 14647 / DSM 12112 / NCTC 10651 / 9901)</name>
    <dbReference type="NCBI Taxonomy" id="519441"/>
    <lineage>
        <taxon>Bacteria</taxon>
        <taxon>Fusobacteriati</taxon>
        <taxon>Fusobacteriota</taxon>
        <taxon>Fusobacteriia</taxon>
        <taxon>Fusobacteriales</taxon>
        <taxon>Leptotrichiaceae</taxon>
        <taxon>Streptobacillus</taxon>
    </lineage>
</organism>
<evidence type="ECO:0000313" key="3">
    <source>
        <dbReference type="Proteomes" id="UP000002072"/>
    </source>
</evidence>
<dbReference type="OrthoDB" id="95415at2"/>
<evidence type="ECO:0000313" key="2">
    <source>
        <dbReference type="EMBL" id="ACZ00622.1"/>
    </source>
</evidence>
<keyword evidence="3" id="KW-1185">Reference proteome</keyword>
<feature type="signal peptide" evidence="1">
    <location>
        <begin position="1"/>
        <end position="18"/>
    </location>
</feature>